<dbReference type="EMBL" id="VNHX01000019">
    <property type="protein sequence ID" value="TYP91514.1"/>
    <property type="molecule type" value="Genomic_DNA"/>
</dbReference>
<evidence type="ECO:0000313" key="1">
    <source>
        <dbReference type="EMBL" id="TYP91514.1"/>
    </source>
</evidence>
<proteinExistence type="predicted"/>
<evidence type="ECO:0000313" key="2">
    <source>
        <dbReference type="Proteomes" id="UP000325105"/>
    </source>
</evidence>
<keyword evidence="2" id="KW-1185">Reference proteome</keyword>
<protein>
    <submittedName>
        <fullName evidence="1">Uncharacterized protein</fullName>
    </submittedName>
</protein>
<organism evidence="1 2">
    <name type="scientific">Sphingobacterium allocomposti</name>
    <dbReference type="NCBI Taxonomy" id="415956"/>
    <lineage>
        <taxon>Bacteria</taxon>
        <taxon>Pseudomonadati</taxon>
        <taxon>Bacteroidota</taxon>
        <taxon>Sphingobacteriia</taxon>
        <taxon>Sphingobacteriales</taxon>
        <taxon>Sphingobacteriaceae</taxon>
        <taxon>Sphingobacterium</taxon>
    </lineage>
</organism>
<sequence length="41" mass="4933">MKPQRRYVAMLYMIQKKVLMFCLRQKIVIAGKVFNLCRSIN</sequence>
<gene>
    <name evidence="1" type="ORF">BC792_11938</name>
</gene>
<dbReference type="AlphaFoldDB" id="A0A5S5D7R0"/>
<name>A0A5S5D7R0_9SPHI</name>
<dbReference type="Proteomes" id="UP000325105">
    <property type="component" value="Unassembled WGS sequence"/>
</dbReference>
<comment type="caution">
    <text evidence="1">The sequence shown here is derived from an EMBL/GenBank/DDBJ whole genome shotgun (WGS) entry which is preliminary data.</text>
</comment>
<reference evidence="1 2" key="1">
    <citation type="submission" date="2019-07" db="EMBL/GenBank/DDBJ databases">
        <title>Genomic Encyclopedia of Archaeal and Bacterial Type Strains, Phase II (KMG-II): from individual species to whole genera.</title>
        <authorList>
            <person name="Goeker M."/>
        </authorList>
    </citation>
    <scope>NUCLEOTIDE SEQUENCE [LARGE SCALE GENOMIC DNA]</scope>
    <source>
        <strain evidence="1 2">DSM 18850</strain>
    </source>
</reference>
<accession>A0A5S5D7R0</accession>